<feature type="transmembrane region" description="Helical" evidence="2">
    <location>
        <begin position="6"/>
        <end position="24"/>
    </location>
</feature>
<evidence type="ECO:0000313" key="3">
    <source>
        <dbReference type="EMBL" id="KAK0736388.1"/>
    </source>
</evidence>
<keyword evidence="4" id="KW-1185">Reference proteome</keyword>
<keyword evidence="2" id="KW-0472">Membrane</keyword>
<evidence type="ECO:0000256" key="2">
    <source>
        <dbReference type="SAM" id="Phobius"/>
    </source>
</evidence>
<feature type="region of interest" description="Disordered" evidence="1">
    <location>
        <begin position="65"/>
        <end position="124"/>
    </location>
</feature>
<organism evidence="3 4">
    <name type="scientific">Apiosordaria backusii</name>
    <dbReference type="NCBI Taxonomy" id="314023"/>
    <lineage>
        <taxon>Eukaryota</taxon>
        <taxon>Fungi</taxon>
        <taxon>Dikarya</taxon>
        <taxon>Ascomycota</taxon>
        <taxon>Pezizomycotina</taxon>
        <taxon>Sordariomycetes</taxon>
        <taxon>Sordariomycetidae</taxon>
        <taxon>Sordariales</taxon>
        <taxon>Lasiosphaeriaceae</taxon>
        <taxon>Apiosordaria</taxon>
    </lineage>
</organism>
<dbReference type="Proteomes" id="UP001172159">
    <property type="component" value="Unassembled WGS sequence"/>
</dbReference>
<dbReference type="AlphaFoldDB" id="A0AA40BLL2"/>
<keyword evidence="2" id="KW-0812">Transmembrane</keyword>
<feature type="compositionally biased region" description="Basic and acidic residues" evidence="1">
    <location>
        <begin position="113"/>
        <end position="124"/>
    </location>
</feature>
<comment type="caution">
    <text evidence="3">The sequence shown here is derived from an EMBL/GenBank/DDBJ whole genome shotgun (WGS) entry which is preliminary data.</text>
</comment>
<keyword evidence="2" id="KW-1133">Transmembrane helix</keyword>
<proteinExistence type="predicted"/>
<evidence type="ECO:0000256" key="1">
    <source>
        <dbReference type="SAM" id="MobiDB-lite"/>
    </source>
</evidence>
<name>A0AA40BLL2_9PEZI</name>
<reference evidence="3" key="1">
    <citation type="submission" date="2023-06" db="EMBL/GenBank/DDBJ databases">
        <title>Genome-scale phylogeny and comparative genomics of the fungal order Sordariales.</title>
        <authorList>
            <consortium name="Lawrence Berkeley National Laboratory"/>
            <person name="Hensen N."/>
            <person name="Bonometti L."/>
            <person name="Westerberg I."/>
            <person name="Brannstrom I.O."/>
            <person name="Guillou S."/>
            <person name="Cros-Aarteil S."/>
            <person name="Calhoun S."/>
            <person name="Haridas S."/>
            <person name="Kuo A."/>
            <person name="Mondo S."/>
            <person name="Pangilinan J."/>
            <person name="Riley R."/>
            <person name="Labutti K."/>
            <person name="Andreopoulos B."/>
            <person name="Lipzen A."/>
            <person name="Chen C."/>
            <person name="Yanf M."/>
            <person name="Daum C."/>
            <person name="Ng V."/>
            <person name="Clum A."/>
            <person name="Steindorff A."/>
            <person name="Ohm R."/>
            <person name="Martin F."/>
            <person name="Silar P."/>
            <person name="Natvig D."/>
            <person name="Lalanne C."/>
            <person name="Gautier V."/>
            <person name="Ament-Velasquez S.L."/>
            <person name="Kruys A."/>
            <person name="Hutchinson M.I."/>
            <person name="Powell A.J."/>
            <person name="Barry K."/>
            <person name="Miller A.N."/>
            <person name="Grigoriev I.V."/>
            <person name="Debuchy R."/>
            <person name="Gladieux P."/>
            <person name="Thoren M.H."/>
            <person name="Johannesson H."/>
        </authorList>
    </citation>
    <scope>NUCLEOTIDE SEQUENCE</scope>
    <source>
        <strain evidence="3">CBS 540.89</strain>
    </source>
</reference>
<evidence type="ECO:0000313" key="4">
    <source>
        <dbReference type="Proteomes" id="UP001172159"/>
    </source>
</evidence>
<feature type="compositionally biased region" description="Polar residues" evidence="1">
    <location>
        <begin position="90"/>
        <end position="99"/>
    </location>
</feature>
<dbReference type="EMBL" id="JAUKTV010000006">
    <property type="protein sequence ID" value="KAK0736388.1"/>
    <property type="molecule type" value="Genomic_DNA"/>
</dbReference>
<accession>A0AA40BLL2</accession>
<protein>
    <submittedName>
        <fullName evidence="3">Uncharacterized protein</fullName>
    </submittedName>
</protein>
<gene>
    <name evidence="3" type="ORF">B0T21DRAFT_179235</name>
</gene>
<sequence>MDGASGLHAVGCLALFLFYHSSRLNQKKTKELKKHGGFDWRTVRHDSIPVAFKCCRNGSRILRLKQPERNLGGHPPFYPSPGQGRKPQRKLNQTQSVTQAAEKRQANSQARRLMKECSSRPCKRDMNNYASRCLAPSSSGLGLPVAS</sequence>